<dbReference type="Proteomes" id="UP000242146">
    <property type="component" value="Unassembled WGS sequence"/>
</dbReference>
<reference evidence="1 2" key="1">
    <citation type="submission" date="2016-07" db="EMBL/GenBank/DDBJ databases">
        <title>Pervasive Adenine N6-methylation of Active Genes in Fungi.</title>
        <authorList>
            <consortium name="DOE Joint Genome Institute"/>
            <person name="Mondo S.J."/>
            <person name="Dannebaum R.O."/>
            <person name="Kuo R.C."/>
            <person name="Labutti K."/>
            <person name="Haridas S."/>
            <person name="Kuo A."/>
            <person name="Salamov A."/>
            <person name="Ahrendt S.R."/>
            <person name="Lipzen A."/>
            <person name="Sullivan W."/>
            <person name="Andreopoulos W.B."/>
            <person name="Clum A."/>
            <person name="Lindquist E."/>
            <person name="Daum C."/>
            <person name="Ramamoorthy G.K."/>
            <person name="Gryganskyi A."/>
            <person name="Culley D."/>
            <person name="Magnuson J.K."/>
            <person name="James T.Y."/>
            <person name="O'Malley M.A."/>
            <person name="Stajich J.E."/>
            <person name="Spatafora J.W."/>
            <person name="Visel A."/>
            <person name="Grigoriev I.V."/>
        </authorList>
    </citation>
    <scope>NUCLEOTIDE SEQUENCE [LARGE SCALE GENOMIC DNA]</scope>
    <source>
        <strain evidence="1 2">NRRL 3301</strain>
    </source>
</reference>
<dbReference type="OrthoDB" id="1684102at2759"/>
<gene>
    <name evidence="1" type="ORF">DM01DRAFT_1331389</name>
</gene>
<accession>A0A1X2GV45</accession>
<proteinExistence type="predicted"/>
<protein>
    <submittedName>
        <fullName evidence="1">Uncharacterized protein</fullName>
    </submittedName>
</protein>
<evidence type="ECO:0000313" key="2">
    <source>
        <dbReference type="Proteomes" id="UP000242146"/>
    </source>
</evidence>
<comment type="caution">
    <text evidence="1">The sequence shown here is derived from an EMBL/GenBank/DDBJ whole genome shotgun (WGS) entry which is preliminary data.</text>
</comment>
<organism evidence="1 2">
    <name type="scientific">Hesseltinella vesiculosa</name>
    <dbReference type="NCBI Taxonomy" id="101127"/>
    <lineage>
        <taxon>Eukaryota</taxon>
        <taxon>Fungi</taxon>
        <taxon>Fungi incertae sedis</taxon>
        <taxon>Mucoromycota</taxon>
        <taxon>Mucoromycotina</taxon>
        <taxon>Mucoromycetes</taxon>
        <taxon>Mucorales</taxon>
        <taxon>Cunninghamellaceae</taxon>
        <taxon>Hesseltinella</taxon>
    </lineage>
</organism>
<evidence type="ECO:0000313" key="1">
    <source>
        <dbReference type="EMBL" id="ORX61917.1"/>
    </source>
</evidence>
<dbReference type="AlphaFoldDB" id="A0A1X2GV45"/>
<sequence>MFIPEALVHNHLTSVSAVLLRTTNDQGIYHIVNFLYRYPFIKEITIYNLVPTPLDPNAFQRPNPSLIHPVSLHLYDAPPESDQDGLTSLFSSCALSTFTICYIQDDRAFNLFMDSLYYHAQRYPDWIHANTRTEEYLMHRRWQLDYNDESVPIHTGFANVRHGAMIPRSRAQQFVNQLSVKVLPFYQRQKADALFALWSNSNPVLLSNPLPMTATNPLALQTMKEGVDLLATALKQHLPYFAPHDKDNSLQDRDVRTSCGNDKCLFVTNIDPFPTSLPYDPEQQVSNSSLGSVQLWRDEKGAHLPSPEFWIYRGYHAAVDSHTGTCWNTFREPGPGDYFGLDLIGNMHMQRLVIYSRQEVDADLFQLTANHYDEWNDCDLTMDADQSIERRAVFNVQCPVGYPASAIRIFFRKQMTMPFDLCGLSIDNFNL</sequence>
<keyword evidence="2" id="KW-1185">Reference proteome</keyword>
<name>A0A1X2GV45_9FUNG</name>
<dbReference type="EMBL" id="MCGT01000002">
    <property type="protein sequence ID" value="ORX61917.1"/>
    <property type="molecule type" value="Genomic_DNA"/>
</dbReference>
<dbReference type="STRING" id="101127.A0A1X2GV45"/>